<dbReference type="InterPro" id="IPR011623">
    <property type="entry name" value="7TMR_DISM_rcpt_extracell_dom1"/>
</dbReference>
<evidence type="ECO:0000313" key="10">
    <source>
        <dbReference type="Proteomes" id="UP001207408"/>
    </source>
</evidence>
<dbReference type="Proteomes" id="UP001207408">
    <property type="component" value="Unassembled WGS sequence"/>
</dbReference>
<feature type="transmembrane region" description="Helical" evidence="6">
    <location>
        <begin position="353"/>
        <end position="375"/>
    </location>
</feature>
<feature type="transmembrane region" description="Helical" evidence="6">
    <location>
        <begin position="238"/>
        <end position="260"/>
    </location>
</feature>
<dbReference type="RefSeq" id="WP_301198805.1">
    <property type="nucleotide sequence ID" value="NZ_JAPDPI010000011.1"/>
</dbReference>
<dbReference type="Pfam" id="PF00512">
    <property type="entry name" value="HisKA"/>
    <property type="match status" value="1"/>
</dbReference>
<evidence type="ECO:0000256" key="5">
    <source>
        <dbReference type="ARBA" id="ARBA00022777"/>
    </source>
</evidence>
<organism evidence="9 10">
    <name type="scientific">Plebeiibacterium marinum</name>
    <dbReference type="NCBI Taxonomy" id="2992111"/>
    <lineage>
        <taxon>Bacteria</taxon>
        <taxon>Pseudomonadati</taxon>
        <taxon>Bacteroidota</taxon>
        <taxon>Bacteroidia</taxon>
        <taxon>Marinilabiliales</taxon>
        <taxon>Marinilabiliaceae</taxon>
        <taxon>Plebeiibacterium</taxon>
    </lineage>
</organism>
<keyword evidence="6" id="KW-1133">Transmembrane helix</keyword>
<dbReference type="EC" id="2.7.13.3" evidence="2"/>
<protein>
    <recommendedName>
        <fullName evidence="2">histidine kinase</fullName>
        <ecNumber evidence="2">2.7.13.3</ecNumber>
    </recommendedName>
</protein>
<feature type="transmembrane region" description="Helical" evidence="6">
    <location>
        <begin position="180"/>
        <end position="200"/>
    </location>
</feature>
<keyword evidence="3" id="KW-0597">Phosphoprotein</keyword>
<dbReference type="InterPro" id="IPR036097">
    <property type="entry name" value="HisK_dim/P_sf"/>
</dbReference>
<dbReference type="Gene3D" id="2.60.40.2380">
    <property type="match status" value="1"/>
</dbReference>
<dbReference type="PRINTS" id="PR00344">
    <property type="entry name" value="BCTRLSENSOR"/>
</dbReference>
<feature type="chain" id="PRO_5041932606" description="histidine kinase" evidence="7">
    <location>
        <begin position="21"/>
        <end position="678"/>
    </location>
</feature>
<dbReference type="FunFam" id="3.30.565.10:FF:000006">
    <property type="entry name" value="Sensor histidine kinase WalK"/>
    <property type="match status" value="1"/>
</dbReference>
<keyword evidence="4" id="KW-0808">Transferase</keyword>
<evidence type="ECO:0000256" key="7">
    <source>
        <dbReference type="SAM" id="SignalP"/>
    </source>
</evidence>
<evidence type="ECO:0000256" key="6">
    <source>
        <dbReference type="SAM" id="Phobius"/>
    </source>
</evidence>
<keyword evidence="6" id="KW-0472">Membrane</keyword>
<proteinExistence type="predicted"/>
<dbReference type="InterPro" id="IPR011622">
    <property type="entry name" value="7TMR_DISM_rcpt_extracell_dom2"/>
</dbReference>
<comment type="catalytic activity">
    <reaction evidence="1">
        <text>ATP + protein L-histidine = ADP + protein N-phospho-L-histidine.</text>
        <dbReference type="EC" id="2.7.13.3"/>
    </reaction>
</comment>
<dbReference type="Pfam" id="PF07695">
    <property type="entry name" value="7TMR-DISM_7TM"/>
    <property type="match status" value="1"/>
</dbReference>
<dbReference type="InterPro" id="IPR005467">
    <property type="entry name" value="His_kinase_dom"/>
</dbReference>
<keyword evidence="10" id="KW-1185">Reference proteome</keyword>
<feature type="transmembrane region" description="Helical" evidence="6">
    <location>
        <begin position="325"/>
        <end position="347"/>
    </location>
</feature>
<evidence type="ECO:0000256" key="2">
    <source>
        <dbReference type="ARBA" id="ARBA00012438"/>
    </source>
</evidence>
<comment type="caution">
    <text evidence="9">The sequence shown here is derived from an EMBL/GenBank/DDBJ whole genome shotgun (WGS) entry which is preliminary data.</text>
</comment>
<dbReference type="InterPro" id="IPR004358">
    <property type="entry name" value="Sig_transdc_His_kin-like_C"/>
</dbReference>
<dbReference type="Pfam" id="PF02518">
    <property type="entry name" value="HATPase_c"/>
    <property type="match status" value="1"/>
</dbReference>
<keyword evidence="5 9" id="KW-0418">Kinase</keyword>
<dbReference type="Gene3D" id="1.10.287.130">
    <property type="match status" value="1"/>
</dbReference>
<sequence length="678" mass="77916">MRGKFKLILLFCLLSNLVHAETIRWDGSKDHIIVGKDVKILEDANHAYSIDSLFAGSYADLFFNTNKTIINFGFTNSIHWLKFSLQNTTNDKLLLEIAHASLPIAEFFYKDHTGKIAKMEAGFLKSMHQKEVNHHFQVFPIPPDVSEFYVRVLSETHPLPIRIWKKKAYEVNTYKTRIGYGFYLGFMFFVILSNIFFAISLRNRLHFYYACVVFIYTCYASMVLDGFILYLFPKVDMMFWYVTIPTIGVTVQTAYCLVFLEAKKYALKTFKLVRGIVFYFLLYIFVRPFLPLTMMFTVNTTHALLSFFIMGYVGFIVGRKGNRMGYYFATAYAIYFLLVLTEATYIQTGQPNYFLGLSHVAWATLIEAFVLSFLLSKRTEWEKRKSEEEKLMAQHELLKSTQEKEKLVKEQNIKLEQKVLQRTESLKNVNKELEIAIASKDKFFSILAHDLKSPFSSLMGLSEILIHDYQSINEEEKFKYINLINGGLNNTHSLLENLLLWSQSQQGTIKFKPIELNLQELTDHVFTHVDQNAKSKSIKLINSIPESTKLVADLHMLHTILRNLLSNAIKFTHKGGSVLAGILDDPHTPPGYITVQIKDDGVGMSAQQQEKLFDFSQSVSANGTENESGTGLGLIICKEFVEKHNGKLWVESNINQGSVFYFTMPGICHREFAFKSNQ</sequence>
<dbReference type="SUPFAM" id="SSF47384">
    <property type="entry name" value="Homodimeric domain of signal transducing histidine kinase"/>
    <property type="match status" value="1"/>
</dbReference>
<reference evidence="9" key="1">
    <citation type="submission" date="2022-10" db="EMBL/GenBank/DDBJ databases">
        <authorList>
            <person name="Yu W.X."/>
        </authorList>
    </citation>
    <scope>NUCLEOTIDE SEQUENCE</scope>
    <source>
        <strain evidence="9">D04</strain>
    </source>
</reference>
<name>A0AAE3SJG1_9BACT</name>
<feature type="domain" description="Histidine kinase" evidence="8">
    <location>
        <begin position="446"/>
        <end position="668"/>
    </location>
</feature>
<keyword evidence="6" id="KW-0812">Transmembrane</keyword>
<dbReference type="SMART" id="SM00388">
    <property type="entry name" value="HisKA"/>
    <property type="match status" value="1"/>
</dbReference>
<gene>
    <name evidence="9" type="ORF">OM074_07325</name>
</gene>
<dbReference type="Gene3D" id="3.30.565.10">
    <property type="entry name" value="Histidine kinase-like ATPase, C-terminal domain"/>
    <property type="match status" value="1"/>
</dbReference>
<dbReference type="AlphaFoldDB" id="A0AAE3SJG1"/>
<evidence type="ECO:0000256" key="4">
    <source>
        <dbReference type="ARBA" id="ARBA00022679"/>
    </source>
</evidence>
<dbReference type="InterPro" id="IPR003661">
    <property type="entry name" value="HisK_dim/P_dom"/>
</dbReference>
<dbReference type="EMBL" id="JAPDPI010000011">
    <property type="protein sequence ID" value="MCW3805434.1"/>
    <property type="molecule type" value="Genomic_DNA"/>
</dbReference>
<evidence type="ECO:0000256" key="3">
    <source>
        <dbReference type="ARBA" id="ARBA00022553"/>
    </source>
</evidence>
<accession>A0AAE3SJG1</accession>
<dbReference type="Pfam" id="PF07696">
    <property type="entry name" value="7TMR-DISMED2"/>
    <property type="match status" value="1"/>
</dbReference>
<dbReference type="GO" id="GO:0000155">
    <property type="term" value="F:phosphorelay sensor kinase activity"/>
    <property type="evidence" value="ECO:0007669"/>
    <property type="project" value="InterPro"/>
</dbReference>
<feature type="signal peptide" evidence="7">
    <location>
        <begin position="1"/>
        <end position="20"/>
    </location>
</feature>
<feature type="transmembrane region" description="Helical" evidence="6">
    <location>
        <begin position="272"/>
        <end position="290"/>
    </location>
</feature>
<feature type="transmembrane region" description="Helical" evidence="6">
    <location>
        <begin position="296"/>
        <end position="318"/>
    </location>
</feature>
<dbReference type="InterPro" id="IPR036890">
    <property type="entry name" value="HATPase_C_sf"/>
</dbReference>
<dbReference type="PANTHER" id="PTHR43047">
    <property type="entry name" value="TWO-COMPONENT HISTIDINE PROTEIN KINASE"/>
    <property type="match status" value="1"/>
</dbReference>
<dbReference type="GO" id="GO:0005886">
    <property type="term" value="C:plasma membrane"/>
    <property type="evidence" value="ECO:0007669"/>
    <property type="project" value="TreeGrafter"/>
</dbReference>
<dbReference type="PROSITE" id="PS50109">
    <property type="entry name" value="HIS_KIN"/>
    <property type="match status" value="1"/>
</dbReference>
<dbReference type="CDD" id="cd00082">
    <property type="entry name" value="HisKA"/>
    <property type="match status" value="1"/>
</dbReference>
<keyword evidence="7" id="KW-0732">Signal</keyword>
<dbReference type="InterPro" id="IPR003594">
    <property type="entry name" value="HATPase_dom"/>
</dbReference>
<dbReference type="GO" id="GO:0009927">
    <property type="term" value="F:histidine phosphotransfer kinase activity"/>
    <property type="evidence" value="ECO:0007669"/>
    <property type="project" value="TreeGrafter"/>
</dbReference>
<dbReference type="SUPFAM" id="SSF55874">
    <property type="entry name" value="ATPase domain of HSP90 chaperone/DNA topoisomerase II/histidine kinase"/>
    <property type="match status" value="1"/>
</dbReference>
<evidence type="ECO:0000256" key="1">
    <source>
        <dbReference type="ARBA" id="ARBA00000085"/>
    </source>
</evidence>
<dbReference type="SMART" id="SM00387">
    <property type="entry name" value="HATPase_c"/>
    <property type="match status" value="1"/>
</dbReference>
<feature type="transmembrane region" description="Helical" evidence="6">
    <location>
        <begin position="207"/>
        <end position="232"/>
    </location>
</feature>
<dbReference type="PANTHER" id="PTHR43047:SF65">
    <property type="entry name" value="CHEY-HOMOLOGOUS RECEIVER DOMAIN AND PAS DOMAIN-CONTAINING PROTEIN"/>
    <property type="match status" value="1"/>
</dbReference>
<evidence type="ECO:0000259" key="8">
    <source>
        <dbReference type="PROSITE" id="PS50109"/>
    </source>
</evidence>
<evidence type="ECO:0000313" key="9">
    <source>
        <dbReference type="EMBL" id="MCW3805434.1"/>
    </source>
</evidence>